<reference evidence="4" key="1">
    <citation type="submission" date="2020-02" db="EMBL/GenBank/DDBJ databases">
        <authorList>
            <person name="Meier V. D."/>
        </authorList>
    </citation>
    <scope>NUCLEOTIDE SEQUENCE</scope>
    <source>
        <strain evidence="4">AVDCRST_MAG51</strain>
    </source>
</reference>
<evidence type="ECO:0000256" key="2">
    <source>
        <dbReference type="SAM" id="MobiDB-lite"/>
    </source>
</evidence>
<evidence type="ECO:0000256" key="1">
    <source>
        <dbReference type="SAM" id="Coils"/>
    </source>
</evidence>
<evidence type="ECO:0000256" key="3">
    <source>
        <dbReference type="SAM" id="Phobius"/>
    </source>
</evidence>
<keyword evidence="3" id="KW-0812">Transmembrane</keyword>
<proteinExistence type="predicted"/>
<organism evidence="4">
    <name type="scientific">uncultured Ramlibacter sp</name>
    <dbReference type="NCBI Taxonomy" id="260755"/>
    <lineage>
        <taxon>Bacteria</taxon>
        <taxon>Pseudomonadati</taxon>
        <taxon>Pseudomonadota</taxon>
        <taxon>Betaproteobacteria</taxon>
        <taxon>Burkholderiales</taxon>
        <taxon>Comamonadaceae</taxon>
        <taxon>Ramlibacter</taxon>
        <taxon>environmental samples</taxon>
    </lineage>
</organism>
<feature type="compositionally biased region" description="Low complexity" evidence="2">
    <location>
        <begin position="11"/>
        <end position="26"/>
    </location>
</feature>
<dbReference type="AlphaFoldDB" id="A0A6J4NDQ1"/>
<feature type="transmembrane region" description="Helical" evidence="3">
    <location>
        <begin position="73"/>
        <end position="91"/>
    </location>
</feature>
<dbReference type="EMBL" id="CADCUX010000018">
    <property type="protein sequence ID" value="CAA9385347.1"/>
    <property type="molecule type" value="Genomic_DNA"/>
</dbReference>
<protein>
    <submittedName>
        <fullName evidence="4">Uncharacterized protein</fullName>
    </submittedName>
</protein>
<name>A0A6J4NDQ1_9BURK</name>
<feature type="region of interest" description="Disordered" evidence="2">
    <location>
        <begin position="1"/>
        <end position="26"/>
    </location>
</feature>
<keyword evidence="3" id="KW-1133">Transmembrane helix</keyword>
<gene>
    <name evidence="4" type="ORF">AVDCRST_MAG51-56</name>
</gene>
<sequence>PGWGRSTEARAGGPTAATGGAPDAGPTAEQQLAALAKQAEATQAELRTLREVIRSQSAQLQQANARADQIRDVVAGAGGALALALVLMLLWRRSRETSTSPWWQRNTAPAKPAVRDSKFVDSSYPEEAQDLEGGWSAPGPELSQMVPTPSPEAAARPNLPAFIDSVYGRSRAPSAEELLDVQEKANFFVAIGQPDQAIHLLESRLMEHLGSSPFLWMDLLDLCRNLERPADYERVRKAFQKVFPARLPTFEAARLDSGGLERYPRALSRIVLLWPSSRVLKEIEKSLFEDPEPGSIMFDLEASRELLLLYSVAHEVVTEQEDGRPYDRTELNGLDSENTTQPVSLFALDDSSPSHPRHPMLELDLDFSVAEKRKQQLAPGVAMDLDLDLDQAERAAGR</sequence>
<keyword evidence="3" id="KW-0472">Membrane</keyword>
<keyword evidence="1" id="KW-0175">Coiled coil</keyword>
<feature type="non-terminal residue" evidence="4">
    <location>
        <position position="1"/>
    </location>
</feature>
<feature type="coiled-coil region" evidence="1">
    <location>
        <begin position="32"/>
        <end position="73"/>
    </location>
</feature>
<accession>A0A6J4NDQ1</accession>
<evidence type="ECO:0000313" key="4">
    <source>
        <dbReference type="EMBL" id="CAA9385347.1"/>
    </source>
</evidence>